<organism evidence="2 3">
    <name type="scientific">Bacillus pumilus</name>
    <name type="common">Bacillus mesentericus</name>
    <dbReference type="NCBI Taxonomy" id="1408"/>
    <lineage>
        <taxon>Bacteria</taxon>
        <taxon>Bacillati</taxon>
        <taxon>Bacillota</taxon>
        <taxon>Bacilli</taxon>
        <taxon>Bacillales</taxon>
        <taxon>Bacillaceae</taxon>
        <taxon>Bacillus</taxon>
    </lineage>
</organism>
<evidence type="ECO:0000256" key="1">
    <source>
        <dbReference type="SAM" id="MobiDB-lite"/>
    </source>
</evidence>
<accession>A0A2A5IT73</accession>
<dbReference type="AlphaFoldDB" id="A0A2A5IT73"/>
<sequence length="219" mass="24904">MIKLQMKDSTSGKEVNFEADNYTAEEFGQLITKLDMYMHRGSLNPNGRQRASTVAPSSVNRAIESTHTDKATNQSKLFHQDQSMSKSNDDKKAAPAPTKSTEPKRTRPRSTALLNNERTLNTSIGEQLSIMEQVKNIALVEKEDPEPDRMKCKTKFQCPECGLIEDKKVFKGFRYTACDNCETKVKIMPADMKNGWDHEDEEGYLYHAKSRYVQGDEKL</sequence>
<dbReference type="OrthoDB" id="2329680at2"/>
<feature type="compositionally biased region" description="Polar residues" evidence="1">
    <location>
        <begin position="71"/>
        <end position="86"/>
    </location>
</feature>
<gene>
    <name evidence="2" type="ORF">CEY02_14045</name>
</gene>
<evidence type="ECO:0000313" key="2">
    <source>
        <dbReference type="EMBL" id="PCK20292.1"/>
    </source>
</evidence>
<dbReference type="Proteomes" id="UP000228754">
    <property type="component" value="Unassembled WGS sequence"/>
</dbReference>
<reference evidence="2 3" key="1">
    <citation type="submission" date="2017-06" db="EMBL/GenBank/DDBJ databases">
        <title>Draft Genome Sequence of Bacillus sp Strain 36R Isolated from saline sediment at Atanasia, Sonora, Mexico.</title>
        <authorList>
            <person name="Sanchez Diaz R."/>
            <person name="Quiroz Macias M.E."/>
            <person name="Ibarra Gamez J.C."/>
            <person name="Enciso Ibarra J."/>
            <person name="Gomez Gil B."/>
            <person name="Galaviz Silva L."/>
        </authorList>
    </citation>
    <scope>NUCLEOTIDE SEQUENCE [LARGE SCALE GENOMIC DNA]</scope>
    <source>
        <strain evidence="2 3">36R_ATNSAL</strain>
    </source>
</reference>
<name>A0A2A5IT73_BACPU</name>
<comment type="caution">
    <text evidence="2">The sequence shown here is derived from an EMBL/GenBank/DDBJ whole genome shotgun (WGS) entry which is preliminary data.</text>
</comment>
<feature type="region of interest" description="Disordered" evidence="1">
    <location>
        <begin position="65"/>
        <end position="114"/>
    </location>
</feature>
<dbReference type="EMBL" id="NKHG01000100">
    <property type="protein sequence ID" value="PCK20292.1"/>
    <property type="molecule type" value="Genomic_DNA"/>
</dbReference>
<evidence type="ECO:0000313" key="3">
    <source>
        <dbReference type="Proteomes" id="UP000228754"/>
    </source>
</evidence>
<protein>
    <submittedName>
        <fullName evidence="2">Uncharacterized protein</fullName>
    </submittedName>
</protein>
<proteinExistence type="predicted"/>